<protein>
    <recommendedName>
        <fullName evidence="2">Aminoglycoside phosphotransferase domain-containing protein</fullName>
    </recommendedName>
</protein>
<gene>
    <name evidence="1" type="ORF">BDV35DRAFT_384910</name>
</gene>
<name>A0A5N6GJ47_ASPFL</name>
<organism evidence="1">
    <name type="scientific">Aspergillus flavus</name>
    <dbReference type="NCBI Taxonomy" id="5059"/>
    <lineage>
        <taxon>Eukaryota</taxon>
        <taxon>Fungi</taxon>
        <taxon>Dikarya</taxon>
        <taxon>Ascomycota</taxon>
        <taxon>Pezizomycotina</taxon>
        <taxon>Eurotiomycetes</taxon>
        <taxon>Eurotiomycetidae</taxon>
        <taxon>Eurotiales</taxon>
        <taxon>Aspergillaceae</taxon>
        <taxon>Aspergillus</taxon>
        <taxon>Aspergillus subgen. Circumdati</taxon>
    </lineage>
</organism>
<accession>A0A5N6GJ47</accession>
<dbReference type="InterPro" id="IPR051678">
    <property type="entry name" value="AGP_Transferase"/>
</dbReference>
<evidence type="ECO:0000313" key="1">
    <source>
        <dbReference type="EMBL" id="KAB8241454.1"/>
    </source>
</evidence>
<sequence>MAALEKNPAADLMSMFSDSYIQGHRNAKYGQLSYAASINFQVLDELYDILSHEPEVNLLSAFPKNYSRRIRIATGPKAASHIEQETETKGLPEFRTRLDLAEIATVIYPLSDKVTAMLGQYSGGWLDNKSIDAEQSLIASLKQLIWDSPKIWESSVRGVVVKCNEDIVAKVITGNKDYTEYTSMQYLEKQVPDISAPRPHGLIALGPFRIIFMSYIPGQTLAQAWPSLSHKEKISIQHQLDEIFCRLRTIRQDDGSPLGGVNGEGAKELRVDECTLFKNITTTKEFNSLQFSARHYGSTTYVKLLRSFLEYDNSTLIPGSVFTHGDVRTNNIMVKKEPSPSGEYIVTGIIGLEDSEEDDWYLYLPESISPSKFPVCWLVDRLWQIHLKTT</sequence>
<dbReference type="Proteomes" id="UP000325434">
    <property type="component" value="Unassembled WGS sequence"/>
</dbReference>
<dbReference type="EMBL" id="ML734690">
    <property type="protein sequence ID" value="KAB8241454.1"/>
    <property type="molecule type" value="Genomic_DNA"/>
</dbReference>
<dbReference type="VEuPathDB" id="FungiDB:AFLA_010902"/>
<dbReference type="SUPFAM" id="SSF56112">
    <property type="entry name" value="Protein kinase-like (PK-like)"/>
    <property type="match status" value="1"/>
</dbReference>
<dbReference type="InterPro" id="IPR011009">
    <property type="entry name" value="Kinase-like_dom_sf"/>
</dbReference>
<proteinExistence type="predicted"/>
<reference evidence="1" key="1">
    <citation type="submission" date="2019-04" db="EMBL/GenBank/DDBJ databases">
        <title>Friends and foes A comparative genomics study of 23 Aspergillus species from section Flavi.</title>
        <authorList>
            <consortium name="DOE Joint Genome Institute"/>
            <person name="Kjaerbolling I."/>
            <person name="Vesth T."/>
            <person name="Frisvad J.C."/>
            <person name="Nybo J.L."/>
            <person name="Theobald S."/>
            <person name="Kildgaard S."/>
            <person name="Isbrandt T."/>
            <person name="Kuo A."/>
            <person name="Sato A."/>
            <person name="Lyhne E.K."/>
            <person name="Kogle M.E."/>
            <person name="Wiebenga A."/>
            <person name="Kun R.S."/>
            <person name="Lubbers R.J."/>
            <person name="Makela M.R."/>
            <person name="Barry K."/>
            <person name="Chovatia M."/>
            <person name="Clum A."/>
            <person name="Daum C."/>
            <person name="Haridas S."/>
            <person name="He G."/>
            <person name="LaButti K."/>
            <person name="Lipzen A."/>
            <person name="Mondo S."/>
            <person name="Riley R."/>
            <person name="Salamov A."/>
            <person name="Simmons B.A."/>
            <person name="Magnuson J.K."/>
            <person name="Henrissat B."/>
            <person name="Mortensen U.H."/>
            <person name="Larsen T.O."/>
            <person name="Devries R.P."/>
            <person name="Grigoriev I.V."/>
            <person name="Machida M."/>
            <person name="Baker S.E."/>
            <person name="Andersen M.R."/>
        </authorList>
    </citation>
    <scope>NUCLEOTIDE SEQUENCE [LARGE SCALE GENOMIC DNA]</scope>
    <source>
        <strain evidence="1">CBS 121.62</strain>
    </source>
</reference>
<evidence type="ECO:0008006" key="2">
    <source>
        <dbReference type="Google" id="ProtNLM"/>
    </source>
</evidence>
<dbReference type="VEuPathDB" id="FungiDB:F9C07_2200163"/>
<dbReference type="PANTHER" id="PTHR21310:SF15">
    <property type="entry name" value="AMINOGLYCOSIDE PHOSPHOTRANSFERASE DOMAIN-CONTAINING PROTEIN"/>
    <property type="match status" value="1"/>
</dbReference>
<dbReference type="AlphaFoldDB" id="A0A5N6GJ47"/>
<dbReference type="PANTHER" id="PTHR21310">
    <property type="entry name" value="AMINOGLYCOSIDE PHOSPHOTRANSFERASE-RELATED-RELATED"/>
    <property type="match status" value="1"/>
</dbReference>